<reference evidence="17" key="1">
    <citation type="submission" date="2023-07" db="EMBL/GenBank/DDBJ databases">
        <title>30 novel species of actinomycetes from the DSMZ collection.</title>
        <authorList>
            <person name="Nouioui I."/>
        </authorList>
    </citation>
    <scope>NUCLEOTIDE SEQUENCE [LARGE SCALE GENOMIC DNA]</scope>
    <source>
        <strain evidence="17">DSM 44938</strain>
    </source>
</reference>
<dbReference type="InterPro" id="IPR040999">
    <property type="entry name" value="Mak_N_cap"/>
</dbReference>
<feature type="domain" description="Maltokinase N-terminal cap" evidence="15">
    <location>
        <begin position="36"/>
        <end position="135"/>
    </location>
</feature>
<dbReference type="EMBL" id="JAVREL010000001">
    <property type="protein sequence ID" value="MDT0341345.1"/>
    <property type="molecule type" value="Genomic_DNA"/>
</dbReference>
<keyword evidence="8" id="KW-0547">Nucleotide-binding</keyword>
<name>A0ABU2MID0_9ACTN</name>
<comment type="catalytic activity">
    <reaction evidence="14">
        <text>D-maltose + ATP = alpha-maltose 1-phosphate + ADP + H(+)</text>
        <dbReference type="Rhea" id="RHEA:31915"/>
        <dbReference type="ChEBI" id="CHEBI:15378"/>
        <dbReference type="ChEBI" id="CHEBI:17306"/>
        <dbReference type="ChEBI" id="CHEBI:30616"/>
        <dbReference type="ChEBI" id="CHEBI:63576"/>
        <dbReference type="ChEBI" id="CHEBI:456216"/>
        <dbReference type="EC" id="2.7.1.175"/>
    </reaction>
</comment>
<dbReference type="InterPro" id="IPR011009">
    <property type="entry name" value="Kinase-like_dom_sf"/>
</dbReference>
<evidence type="ECO:0000313" key="16">
    <source>
        <dbReference type="EMBL" id="MDT0341345.1"/>
    </source>
</evidence>
<evidence type="ECO:0000256" key="11">
    <source>
        <dbReference type="ARBA" id="ARBA00023056"/>
    </source>
</evidence>
<dbReference type="Pfam" id="PF18085">
    <property type="entry name" value="Mak_N_cap"/>
    <property type="match status" value="1"/>
</dbReference>
<keyword evidence="12" id="KW-0119">Carbohydrate metabolism</keyword>
<evidence type="ECO:0000256" key="12">
    <source>
        <dbReference type="ARBA" id="ARBA00023277"/>
    </source>
</evidence>
<evidence type="ECO:0000256" key="7">
    <source>
        <dbReference type="ARBA" id="ARBA00022679"/>
    </source>
</evidence>
<dbReference type="Gene3D" id="3.90.1200.10">
    <property type="match status" value="1"/>
</dbReference>
<keyword evidence="17" id="KW-1185">Reference proteome</keyword>
<accession>A0ABU2MID0</accession>
<evidence type="ECO:0000256" key="13">
    <source>
        <dbReference type="ARBA" id="ARBA00031251"/>
    </source>
</evidence>
<keyword evidence="9" id="KW-0418">Kinase</keyword>
<evidence type="ECO:0000256" key="2">
    <source>
        <dbReference type="ARBA" id="ARBA00006219"/>
    </source>
</evidence>
<gene>
    <name evidence="16" type="ORF">RM590_01560</name>
</gene>
<evidence type="ECO:0000256" key="14">
    <source>
        <dbReference type="ARBA" id="ARBA00049067"/>
    </source>
</evidence>
<evidence type="ECO:0000256" key="10">
    <source>
        <dbReference type="ARBA" id="ARBA00022840"/>
    </source>
</evidence>
<evidence type="ECO:0000256" key="9">
    <source>
        <dbReference type="ARBA" id="ARBA00022777"/>
    </source>
</evidence>
<protein>
    <recommendedName>
        <fullName evidence="5">Maltokinase</fullName>
        <ecNumber evidence="4">2.7.1.175</ecNumber>
    </recommendedName>
    <alternativeName>
        <fullName evidence="13">Maltose-1-phosphate synthase</fullName>
    </alternativeName>
</protein>
<keyword evidence="10" id="KW-0067">ATP-binding</keyword>
<evidence type="ECO:0000256" key="1">
    <source>
        <dbReference type="ARBA" id="ARBA00004964"/>
    </source>
</evidence>
<keyword evidence="11" id="KW-0320">Glycogen biosynthesis</keyword>
<evidence type="ECO:0000256" key="3">
    <source>
        <dbReference type="ARBA" id="ARBA00011245"/>
    </source>
</evidence>
<keyword evidence="7" id="KW-0808">Transferase</keyword>
<evidence type="ECO:0000313" key="17">
    <source>
        <dbReference type="Proteomes" id="UP001183246"/>
    </source>
</evidence>
<evidence type="ECO:0000256" key="5">
    <source>
        <dbReference type="ARBA" id="ARBA00013882"/>
    </source>
</evidence>
<dbReference type="Proteomes" id="UP001183246">
    <property type="component" value="Unassembled WGS sequence"/>
</dbReference>
<comment type="subunit">
    <text evidence="3">Monomer.</text>
</comment>
<comment type="similarity">
    <text evidence="2">Belongs to the aminoglycoside phosphotransferase family.</text>
</comment>
<keyword evidence="6" id="KW-0321">Glycogen metabolism</keyword>
<proteinExistence type="inferred from homology"/>
<comment type="pathway">
    <text evidence="1">Glycan biosynthesis; glycogen biosynthesis.</text>
</comment>
<evidence type="ECO:0000256" key="8">
    <source>
        <dbReference type="ARBA" id="ARBA00022741"/>
    </source>
</evidence>
<organism evidence="16 17">
    <name type="scientific">Streptomyces litchfieldiae</name>
    <dbReference type="NCBI Taxonomy" id="3075543"/>
    <lineage>
        <taxon>Bacteria</taxon>
        <taxon>Bacillati</taxon>
        <taxon>Actinomycetota</taxon>
        <taxon>Actinomycetes</taxon>
        <taxon>Kitasatosporales</taxon>
        <taxon>Streptomycetaceae</taxon>
        <taxon>Streptomyces</taxon>
    </lineage>
</organism>
<evidence type="ECO:0000256" key="4">
    <source>
        <dbReference type="ARBA" id="ARBA00011962"/>
    </source>
</evidence>
<dbReference type="RefSeq" id="WP_311702461.1">
    <property type="nucleotide sequence ID" value="NZ_JAVREL010000001.1"/>
</dbReference>
<evidence type="ECO:0000256" key="6">
    <source>
        <dbReference type="ARBA" id="ARBA00022600"/>
    </source>
</evidence>
<sequence length="486" mass="52282">MSDSSSPRTAPARLPLVDAPHSSALLRSLTGLLARWLPRQRWFAGKGRPLSGLTLVSATELLPSGTGGQTPGLLHLLIRARQSPAPGSDAPPAGDCYQLLLGVRPALPPALAPALVGRPTEGPLRGQAVYEALHDPRLADLLLERLRIPGSLGTLHFGRAQGGRIPSGLPARLLNGEQSNSSVVYGEMFILKLFRRVSPGMNPDLELPLALAETDCDRVPAPAAWFEATWPGTMTEPLTLGVLAPFLVGSTDGWQLALQSLARRTDFTASAHALGRATAEVHTALAAALPTSTLGRPQLEQAAAGMTERLAEAASAVPALRPYRTGLNRAYEALGDYARRGGTCRVQRLHGDLHLGQVLCVPDERGGGSRWSVIDFEGEPARPLTDRRRPGPPVRDIAGMLRSFDYAARQDRAEGSWVESWSRANRAAYCRGYAEASGADPADQRELLRAYETDKAVYEVLYEARHRPAWLHVPMAAVRRLAASPD</sequence>
<dbReference type="EC" id="2.7.1.175" evidence="4"/>
<dbReference type="SUPFAM" id="SSF56112">
    <property type="entry name" value="Protein kinase-like (PK-like)"/>
    <property type="match status" value="1"/>
</dbReference>
<comment type="caution">
    <text evidence="16">The sequence shown here is derived from an EMBL/GenBank/DDBJ whole genome shotgun (WGS) entry which is preliminary data.</text>
</comment>
<evidence type="ECO:0000259" key="15">
    <source>
        <dbReference type="Pfam" id="PF18085"/>
    </source>
</evidence>